<dbReference type="GO" id="GO:0008999">
    <property type="term" value="F:protein-N-terminal-alanine acetyltransferase activity"/>
    <property type="evidence" value="ECO:0007669"/>
    <property type="project" value="TreeGrafter"/>
</dbReference>
<dbReference type="PANTHER" id="PTHR43441">
    <property type="entry name" value="RIBOSOMAL-PROTEIN-SERINE ACETYLTRANSFERASE"/>
    <property type="match status" value="1"/>
</dbReference>
<dbReference type="PANTHER" id="PTHR43441:SF2">
    <property type="entry name" value="FAMILY ACETYLTRANSFERASE, PUTATIVE (AFU_ORTHOLOGUE AFUA_7G00850)-RELATED"/>
    <property type="match status" value="1"/>
</dbReference>
<evidence type="ECO:0000259" key="2">
    <source>
        <dbReference type="Pfam" id="PF13302"/>
    </source>
</evidence>
<dbReference type="FunFam" id="3.40.630.30:FF:000047">
    <property type="entry name" value="Acetyltransferase, GNAT family"/>
    <property type="match status" value="1"/>
</dbReference>
<accession>A0A8J3EBB0</accession>
<sequence>MTTSPDLPLGEPVDPTPRPLPARVPHHGASVTLEPLGLAHLDELWQAAQGADASWTYLGYGPFATKAAFRAHLAAFSTQHDPMAWAVRPHATGTADGWLTLMDIQPANAAIEIGNIWFPPRLQRTRAATEAMFILMRHAMDELGYRRLLWKCNALNAPSRRAADRLGFIYEGTLRAHLVVKGRRRDTAMFSILADEWPARRDAILAWLDDSNFDASGRALRPLARRG</sequence>
<dbReference type="InterPro" id="IPR016181">
    <property type="entry name" value="Acyl_CoA_acyltransferase"/>
</dbReference>
<dbReference type="AlphaFoldDB" id="A0A8J3EBB0"/>
<evidence type="ECO:0000313" key="4">
    <source>
        <dbReference type="Proteomes" id="UP000597507"/>
    </source>
</evidence>
<keyword evidence="4" id="KW-1185">Reference proteome</keyword>
<evidence type="ECO:0000256" key="1">
    <source>
        <dbReference type="SAM" id="MobiDB-lite"/>
    </source>
</evidence>
<dbReference type="Pfam" id="PF13302">
    <property type="entry name" value="Acetyltransf_3"/>
    <property type="match status" value="1"/>
</dbReference>
<comment type="caution">
    <text evidence="3">The sequence shown here is derived from an EMBL/GenBank/DDBJ whole genome shotgun (WGS) entry which is preliminary data.</text>
</comment>
<organism evidence="3 4">
    <name type="scientific">Caldovatus sediminis</name>
    <dbReference type="NCBI Taxonomy" id="2041189"/>
    <lineage>
        <taxon>Bacteria</taxon>
        <taxon>Pseudomonadati</taxon>
        <taxon>Pseudomonadota</taxon>
        <taxon>Alphaproteobacteria</taxon>
        <taxon>Acetobacterales</taxon>
        <taxon>Roseomonadaceae</taxon>
        <taxon>Caldovatus</taxon>
    </lineage>
</organism>
<evidence type="ECO:0000313" key="3">
    <source>
        <dbReference type="EMBL" id="GGG21367.1"/>
    </source>
</evidence>
<protein>
    <submittedName>
        <fullName evidence="3">N-acetyltransferase</fullName>
    </submittedName>
</protein>
<dbReference type="Proteomes" id="UP000597507">
    <property type="component" value="Unassembled WGS sequence"/>
</dbReference>
<dbReference type="InterPro" id="IPR000182">
    <property type="entry name" value="GNAT_dom"/>
</dbReference>
<feature type="region of interest" description="Disordered" evidence="1">
    <location>
        <begin position="1"/>
        <end position="26"/>
    </location>
</feature>
<proteinExistence type="predicted"/>
<dbReference type="InterPro" id="IPR051908">
    <property type="entry name" value="Ribosomal_N-acetyltransferase"/>
</dbReference>
<dbReference type="EMBL" id="BMKS01000002">
    <property type="protein sequence ID" value="GGG21367.1"/>
    <property type="molecule type" value="Genomic_DNA"/>
</dbReference>
<feature type="domain" description="N-acetyltransferase" evidence="2">
    <location>
        <begin position="31"/>
        <end position="168"/>
    </location>
</feature>
<gene>
    <name evidence="3" type="ORF">GCM10010964_06950</name>
</gene>
<dbReference type="RefSeq" id="WP_188898516.1">
    <property type="nucleotide sequence ID" value="NZ_BMKS01000002.1"/>
</dbReference>
<dbReference type="SUPFAM" id="SSF55729">
    <property type="entry name" value="Acyl-CoA N-acyltransferases (Nat)"/>
    <property type="match status" value="1"/>
</dbReference>
<name>A0A8J3EBB0_9PROT</name>
<dbReference type="Gene3D" id="3.40.630.30">
    <property type="match status" value="1"/>
</dbReference>
<dbReference type="GO" id="GO:1990189">
    <property type="term" value="F:protein N-terminal-serine acetyltransferase activity"/>
    <property type="evidence" value="ECO:0007669"/>
    <property type="project" value="TreeGrafter"/>
</dbReference>
<reference evidence="3 4" key="1">
    <citation type="journal article" date="2014" name="Int. J. Syst. Evol. Microbiol.">
        <title>Complete genome sequence of Corynebacterium casei LMG S-19264T (=DSM 44701T), isolated from a smear-ripened cheese.</title>
        <authorList>
            <consortium name="US DOE Joint Genome Institute (JGI-PGF)"/>
            <person name="Walter F."/>
            <person name="Albersmeier A."/>
            <person name="Kalinowski J."/>
            <person name="Ruckert C."/>
        </authorList>
    </citation>
    <scope>NUCLEOTIDE SEQUENCE [LARGE SCALE GENOMIC DNA]</scope>
    <source>
        <strain evidence="3 4">CGMCC 1.16330</strain>
    </source>
</reference>